<dbReference type="PANTHER" id="PTHR30346:SF0">
    <property type="entry name" value="HCA OPERON TRANSCRIPTIONAL ACTIVATOR HCAR"/>
    <property type="match status" value="1"/>
</dbReference>
<dbReference type="Gene3D" id="1.10.10.10">
    <property type="entry name" value="Winged helix-like DNA-binding domain superfamily/Winged helix DNA-binding domain"/>
    <property type="match status" value="1"/>
</dbReference>
<dbReference type="GO" id="GO:0003700">
    <property type="term" value="F:DNA-binding transcription factor activity"/>
    <property type="evidence" value="ECO:0007669"/>
    <property type="project" value="InterPro"/>
</dbReference>
<dbReference type="PRINTS" id="PR00039">
    <property type="entry name" value="HTHLYSR"/>
</dbReference>
<evidence type="ECO:0000259" key="5">
    <source>
        <dbReference type="PROSITE" id="PS50931"/>
    </source>
</evidence>
<name>A0A842JF29_9ACTN</name>
<dbReference type="RefSeq" id="WP_185905799.1">
    <property type="nucleotide sequence ID" value="NZ_JACMSE010000009.1"/>
</dbReference>
<dbReference type="InterPro" id="IPR036388">
    <property type="entry name" value="WH-like_DNA-bd_sf"/>
</dbReference>
<dbReference type="SUPFAM" id="SSF46785">
    <property type="entry name" value="Winged helix' DNA-binding domain"/>
    <property type="match status" value="1"/>
</dbReference>
<sequence>MDAQAISYFISAYESGNLSKAANEHFITQQALSKNIVKLENELGVALFERTSKGVKPTEAGAVFYRYASKIASLSDEARHRTREAAGIERAKINVGMFQASMFTLIPKIAAHFAEQHPDIDLEFVDYTDILAMYQDVISGKVQAAPTGGNYHAREQGIRFVTVGFEPVLCAVPSDGPLAQRGSVRIEDLRGLAAQLPETGAMRWLDSLRQYIKEHEPEIDITVTGTGGGGTLKAMHEGFVAFGPASFCFALPNKTYVAFEPPKGMDPLMSIDVAVRSPDDPLVQAFCNAARQALQDGRMKD</sequence>
<accession>A0A842JF29</accession>
<dbReference type="EMBL" id="JACMSE010000009">
    <property type="protein sequence ID" value="MBC2890044.1"/>
    <property type="molecule type" value="Genomic_DNA"/>
</dbReference>
<dbReference type="Gene3D" id="3.40.190.10">
    <property type="entry name" value="Periplasmic binding protein-like II"/>
    <property type="match status" value="2"/>
</dbReference>
<evidence type="ECO:0000256" key="1">
    <source>
        <dbReference type="ARBA" id="ARBA00009437"/>
    </source>
</evidence>
<keyword evidence="4" id="KW-0804">Transcription</keyword>
<dbReference type="GO" id="GO:0032993">
    <property type="term" value="C:protein-DNA complex"/>
    <property type="evidence" value="ECO:0007669"/>
    <property type="project" value="TreeGrafter"/>
</dbReference>
<dbReference type="InterPro" id="IPR005119">
    <property type="entry name" value="LysR_subst-bd"/>
</dbReference>
<dbReference type="GO" id="GO:0003677">
    <property type="term" value="F:DNA binding"/>
    <property type="evidence" value="ECO:0007669"/>
    <property type="project" value="UniProtKB-KW"/>
</dbReference>
<dbReference type="PROSITE" id="PS50931">
    <property type="entry name" value="HTH_LYSR"/>
    <property type="match status" value="1"/>
</dbReference>
<dbReference type="PANTHER" id="PTHR30346">
    <property type="entry name" value="TRANSCRIPTIONAL DUAL REGULATOR HCAR-RELATED"/>
    <property type="match status" value="1"/>
</dbReference>
<keyword evidence="2" id="KW-0805">Transcription regulation</keyword>
<dbReference type="Pfam" id="PF00126">
    <property type="entry name" value="HTH_1"/>
    <property type="match status" value="1"/>
</dbReference>
<dbReference type="InterPro" id="IPR036390">
    <property type="entry name" value="WH_DNA-bd_sf"/>
</dbReference>
<gene>
    <name evidence="6" type="ORF">H7313_11935</name>
</gene>
<dbReference type="SUPFAM" id="SSF53850">
    <property type="entry name" value="Periplasmic binding protein-like II"/>
    <property type="match status" value="1"/>
</dbReference>
<evidence type="ECO:0000313" key="6">
    <source>
        <dbReference type="EMBL" id="MBC2890044.1"/>
    </source>
</evidence>
<keyword evidence="3" id="KW-0238">DNA-binding</keyword>
<evidence type="ECO:0000256" key="3">
    <source>
        <dbReference type="ARBA" id="ARBA00023125"/>
    </source>
</evidence>
<comment type="similarity">
    <text evidence="1">Belongs to the LysR transcriptional regulatory family.</text>
</comment>
<dbReference type="FunFam" id="1.10.10.10:FF:000001">
    <property type="entry name" value="LysR family transcriptional regulator"/>
    <property type="match status" value="1"/>
</dbReference>
<protein>
    <submittedName>
        <fullName evidence="6">LysR family transcriptional regulator</fullName>
    </submittedName>
</protein>
<dbReference type="InterPro" id="IPR000847">
    <property type="entry name" value="LysR_HTH_N"/>
</dbReference>
<evidence type="ECO:0000313" key="7">
    <source>
        <dbReference type="Proteomes" id="UP000587396"/>
    </source>
</evidence>
<comment type="caution">
    <text evidence="6">The sequence shown here is derived from an EMBL/GenBank/DDBJ whole genome shotgun (WGS) entry which is preliminary data.</text>
</comment>
<dbReference type="Proteomes" id="UP000587396">
    <property type="component" value="Unassembled WGS sequence"/>
</dbReference>
<evidence type="ECO:0000256" key="2">
    <source>
        <dbReference type="ARBA" id="ARBA00023015"/>
    </source>
</evidence>
<organism evidence="6 7">
    <name type="scientific">Gordonibacter massiliensis</name>
    <name type="common">ex Traore et al. 2017</name>
    <dbReference type="NCBI Taxonomy" id="1841863"/>
    <lineage>
        <taxon>Bacteria</taxon>
        <taxon>Bacillati</taxon>
        <taxon>Actinomycetota</taxon>
        <taxon>Coriobacteriia</taxon>
        <taxon>Eggerthellales</taxon>
        <taxon>Eggerthellaceae</taxon>
        <taxon>Gordonibacter</taxon>
    </lineage>
</organism>
<proteinExistence type="inferred from homology"/>
<evidence type="ECO:0000256" key="4">
    <source>
        <dbReference type="ARBA" id="ARBA00023163"/>
    </source>
</evidence>
<dbReference type="AlphaFoldDB" id="A0A842JF29"/>
<keyword evidence="7" id="KW-1185">Reference proteome</keyword>
<dbReference type="Pfam" id="PF03466">
    <property type="entry name" value="LysR_substrate"/>
    <property type="match status" value="1"/>
</dbReference>
<feature type="domain" description="HTH lysR-type" evidence="5">
    <location>
        <begin position="1"/>
        <end position="58"/>
    </location>
</feature>
<reference evidence="6 7" key="1">
    <citation type="submission" date="2020-08" db="EMBL/GenBank/DDBJ databases">
        <authorList>
            <person name="Liu C."/>
            <person name="Sun Q."/>
        </authorList>
    </citation>
    <scope>NUCLEOTIDE SEQUENCE [LARGE SCALE GENOMIC DNA]</scope>
    <source>
        <strain evidence="6 7">N22</strain>
    </source>
</reference>